<keyword evidence="1" id="KW-0812">Transmembrane</keyword>
<dbReference type="eggNOG" id="COG0840">
    <property type="taxonomic scope" value="Bacteria"/>
</dbReference>
<evidence type="ECO:0000256" key="1">
    <source>
        <dbReference type="SAM" id="Phobius"/>
    </source>
</evidence>
<proteinExistence type="predicted"/>
<dbReference type="Proteomes" id="UP000000602">
    <property type="component" value="Chromosome"/>
</dbReference>
<name>Q6ALZ6_DESPS</name>
<keyword evidence="1" id="KW-0472">Membrane</keyword>
<evidence type="ECO:0000313" key="4">
    <source>
        <dbReference type="Proteomes" id="UP000000602"/>
    </source>
</evidence>
<dbReference type="HOGENOM" id="CLU_2069315_0_0_7"/>
<feature type="transmembrane region" description="Helical" evidence="1">
    <location>
        <begin position="12"/>
        <end position="35"/>
    </location>
</feature>
<evidence type="ECO:0000313" key="3">
    <source>
        <dbReference type="EMBL" id="CAG36629.1"/>
    </source>
</evidence>
<feature type="domain" description="Chemotaxis methyl-accepting receptor HlyB-like 4HB MCP" evidence="2">
    <location>
        <begin position="8"/>
        <end position="114"/>
    </location>
</feature>
<dbReference type="InterPro" id="IPR024478">
    <property type="entry name" value="HlyB_4HB_MCP"/>
</dbReference>
<sequence>MQGERMKNLKLGIKLGGGFALTALIVLFVGLVGIFQLEDLHHHEQELANNRMPAVKEIMQIKAESAVIGGMMRSLLTPYATVQQREKTVADLATIRASYGEVLVDFQKLPFAEEVESE</sequence>
<accession>Q6ALZ6</accession>
<keyword evidence="1" id="KW-1133">Transmembrane helix</keyword>
<dbReference type="AlphaFoldDB" id="Q6ALZ6"/>
<dbReference type="STRING" id="177439.DP1900"/>
<dbReference type="EMBL" id="CR522870">
    <property type="protein sequence ID" value="CAG36629.1"/>
    <property type="molecule type" value="Genomic_DNA"/>
</dbReference>
<evidence type="ECO:0000259" key="2">
    <source>
        <dbReference type="Pfam" id="PF12729"/>
    </source>
</evidence>
<gene>
    <name evidence="3" type="ordered locus">DP1900</name>
</gene>
<dbReference type="Pfam" id="PF12729">
    <property type="entry name" value="4HB_MCP_1"/>
    <property type="match status" value="1"/>
</dbReference>
<protein>
    <recommendedName>
        <fullName evidence="2">Chemotaxis methyl-accepting receptor HlyB-like 4HB MCP domain-containing protein</fullName>
    </recommendedName>
</protein>
<dbReference type="KEGG" id="dps:DP1900"/>
<keyword evidence="4" id="KW-1185">Reference proteome</keyword>
<organism evidence="3 4">
    <name type="scientific">Desulfotalea psychrophila (strain LSv54 / DSM 12343)</name>
    <dbReference type="NCBI Taxonomy" id="177439"/>
    <lineage>
        <taxon>Bacteria</taxon>
        <taxon>Pseudomonadati</taxon>
        <taxon>Thermodesulfobacteriota</taxon>
        <taxon>Desulfobulbia</taxon>
        <taxon>Desulfobulbales</taxon>
        <taxon>Desulfocapsaceae</taxon>
        <taxon>Desulfotalea</taxon>
    </lineage>
</organism>
<reference evidence="4" key="1">
    <citation type="journal article" date="2004" name="Environ. Microbiol.">
        <title>The genome of Desulfotalea psychrophila, a sulfate-reducing bacterium from permanently cold Arctic sediments.</title>
        <authorList>
            <person name="Rabus R."/>
            <person name="Ruepp A."/>
            <person name="Frickey T."/>
            <person name="Rattei T."/>
            <person name="Fartmann B."/>
            <person name="Stark M."/>
            <person name="Bauer M."/>
            <person name="Zibat A."/>
            <person name="Lombardot T."/>
            <person name="Becker I."/>
            <person name="Amann J."/>
            <person name="Gellner K."/>
            <person name="Teeling H."/>
            <person name="Leuschner W.D."/>
            <person name="Gloeckner F.-O."/>
            <person name="Lupas A.N."/>
            <person name="Amann R."/>
            <person name="Klenk H.-P."/>
        </authorList>
    </citation>
    <scope>NUCLEOTIDE SEQUENCE [LARGE SCALE GENOMIC DNA]</scope>
    <source>
        <strain evidence="4">DSM 12343 / LSv54</strain>
    </source>
</reference>